<sequence length="525" mass="59984">MSRMDIFSEEDLNRIKEYGLDLHEVLRQLDVFKTSAPYMDLVRPCRPGDGIRIIYLDDEHELIETYDKRVQSGGIVKFVPASGAASRMFKVLQNGLKNGEEILRESVEKEALAGRKDKKELLEFIAGINNFAFFEDLKSVMSKQGLRIHSLIREGRFRDIIHFLIDKTGLDYSNLPKGLLKFHSYPDRSRTAFEEQLVEGASYVADINRRCRLHFTVSPEHREKFISHLEEVRPYYEQRYQVSFDVSFSVQKKSTDTIAVDSDNNPFRDEHEKILFRPGGHGSLIENLNDLDAEIVFIKNIDNVVPDRLKPDTVRWKKILGGYLIALQTRVFGYLKKLSGSMADQSILNEITGFIERDLFLKIPEHIDAAPTSEKVEFLKNRLNRPIRVCGLVRNQGEPGGGPFWVRDQHGEISAQIVESAQIDPASAGQQEILASSTHFNPVDLVAGIRNFENRRFDLRRYIDKGAVFISQKSQNGRELKALEHPGLWNGAMAGWITAFVEVPITTFNPVKTVNDLLRKEHQQG</sequence>
<feature type="domain" description="DUF4301" evidence="1">
    <location>
        <begin position="9"/>
        <end position="523"/>
    </location>
</feature>
<gene>
    <name evidence="2" type="ORF">PITCH_A2030109</name>
</gene>
<evidence type="ECO:0000313" key="2">
    <source>
        <dbReference type="EMBL" id="SPD73965.1"/>
    </source>
</evidence>
<dbReference type="InterPro" id="IPR025393">
    <property type="entry name" value="DUF4301"/>
</dbReference>
<name>A0A445MWX8_9BACT</name>
<dbReference type="SUPFAM" id="SSF53448">
    <property type="entry name" value="Nucleotide-diphospho-sugar transferases"/>
    <property type="match status" value="1"/>
</dbReference>
<dbReference type="EMBL" id="OJIN01000117">
    <property type="protein sequence ID" value="SPD73965.1"/>
    <property type="molecule type" value="Genomic_DNA"/>
</dbReference>
<accession>A0A445MWX8</accession>
<organism evidence="2">
    <name type="scientific">uncultured Desulfobacterium sp</name>
    <dbReference type="NCBI Taxonomy" id="201089"/>
    <lineage>
        <taxon>Bacteria</taxon>
        <taxon>Pseudomonadati</taxon>
        <taxon>Thermodesulfobacteriota</taxon>
        <taxon>Desulfobacteria</taxon>
        <taxon>Desulfobacterales</taxon>
        <taxon>Desulfobacteriaceae</taxon>
        <taxon>Desulfobacterium</taxon>
        <taxon>environmental samples</taxon>
    </lineage>
</organism>
<proteinExistence type="predicted"/>
<protein>
    <recommendedName>
        <fullName evidence="1">DUF4301 domain-containing protein</fullName>
    </recommendedName>
</protein>
<reference evidence="2" key="1">
    <citation type="submission" date="2018-01" db="EMBL/GenBank/DDBJ databases">
        <authorList>
            <person name="Regsiter A."/>
            <person name="William W."/>
        </authorList>
    </citation>
    <scope>NUCLEOTIDE SEQUENCE</scope>
    <source>
        <strain evidence="2">TRIP AH-1</strain>
    </source>
</reference>
<evidence type="ECO:0000259" key="1">
    <source>
        <dbReference type="Pfam" id="PF14134"/>
    </source>
</evidence>
<dbReference type="Pfam" id="PF14134">
    <property type="entry name" value="DUF4301"/>
    <property type="match status" value="1"/>
</dbReference>
<dbReference type="InterPro" id="IPR029044">
    <property type="entry name" value="Nucleotide-diphossugar_trans"/>
</dbReference>
<dbReference type="AlphaFoldDB" id="A0A445MWX8"/>